<dbReference type="GO" id="GO:0004089">
    <property type="term" value="F:carbonate dehydratase activity"/>
    <property type="evidence" value="ECO:0007669"/>
    <property type="project" value="UniProtKB-EC"/>
</dbReference>
<evidence type="ECO:0000256" key="2">
    <source>
        <dbReference type="ARBA" id="ARBA00023015"/>
    </source>
</evidence>
<dbReference type="InterPro" id="IPR000847">
    <property type="entry name" value="LysR_HTH_N"/>
</dbReference>
<dbReference type="InterPro" id="IPR058163">
    <property type="entry name" value="LysR-type_TF_proteobact-type"/>
</dbReference>
<keyword evidence="3" id="KW-0238">DNA-binding</keyword>
<reference evidence="6 9" key="2">
    <citation type="submission" date="2020-10" db="EMBL/GenBank/DDBJ databases">
        <title>Genome sequences of Pseudomonas isolates.</title>
        <authorList>
            <person name="Wessels L."/>
            <person name="Reich F."/>
            <person name="Hammerl J."/>
        </authorList>
    </citation>
    <scope>NUCLEOTIDE SEQUENCE [LARGE SCALE GENOMIC DNA]</scope>
    <source>
        <strain evidence="6 9">20-MO00624-0</strain>
    </source>
</reference>
<keyword evidence="2" id="KW-0805">Transcription regulation</keyword>
<keyword evidence="9" id="KW-1185">Reference proteome</keyword>
<comment type="similarity">
    <text evidence="1">Belongs to the LysR transcriptional regulatory family.</text>
</comment>
<dbReference type="GO" id="GO:0006351">
    <property type="term" value="P:DNA-templated transcription"/>
    <property type="evidence" value="ECO:0007669"/>
    <property type="project" value="TreeGrafter"/>
</dbReference>
<dbReference type="Proteomes" id="UP000250443">
    <property type="component" value="Unassembled WGS sequence"/>
</dbReference>
<dbReference type="EMBL" id="UAUF01000015">
    <property type="protein sequence ID" value="SPZ16412.1"/>
    <property type="molecule type" value="Genomic_DNA"/>
</dbReference>
<dbReference type="PRINTS" id="PR00039">
    <property type="entry name" value="HTHLYSR"/>
</dbReference>
<protein>
    <submittedName>
        <fullName evidence="7">LysR family transcriptional regulator</fullName>
        <ecNumber evidence="7">4.2.1.1</ecNumber>
    </submittedName>
</protein>
<evidence type="ECO:0000256" key="4">
    <source>
        <dbReference type="ARBA" id="ARBA00023163"/>
    </source>
</evidence>
<evidence type="ECO:0000256" key="3">
    <source>
        <dbReference type="ARBA" id="ARBA00023125"/>
    </source>
</evidence>
<evidence type="ECO:0000313" key="9">
    <source>
        <dbReference type="Proteomes" id="UP000626180"/>
    </source>
</evidence>
<dbReference type="SUPFAM" id="SSF53850">
    <property type="entry name" value="Periplasmic binding protein-like II"/>
    <property type="match status" value="1"/>
</dbReference>
<evidence type="ECO:0000313" key="7">
    <source>
        <dbReference type="EMBL" id="SPZ16412.1"/>
    </source>
</evidence>
<name>A0A2X2D5K8_PSELU</name>
<dbReference type="Pfam" id="PF03466">
    <property type="entry name" value="LysR_substrate"/>
    <property type="match status" value="1"/>
</dbReference>
<sequence length="301" mass="34348">MRGQNYAELQAFVAIAERGSFVRAAEELQVSPSALSQTIRSLEERMGVRLFNRTTRSVSLTIAGEHLLERLRPALQEVASAVENACLFGEKPSGRLRVHALRLASRVFLEPIFQPFSEAYPEIELDVVLDDRPVDIVAEGFDATLRLGELIEQDMVGIKLGPELRQIPAASPSYLEQYGYPETPYDLENHRCINWRWPGQIHPYRWEFKRDTEWFAIAVKGPLIVNDQRVAIEAAVNGVGIAFWLEDQMEPFINAGTLVPLLQEWCAPFDGFYLSYPRQRQQLASLRAFIDFLKKDSARRR</sequence>
<keyword evidence="7" id="KW-0456">Lyase</keyword>
<feature type="domain" description="HTH lysR-type" evidence="5">
    <location>
        <begin position="4"/>
        <end position="61"/>
    </location>
</feature>
<dbReference type="PANTHER" id="PTHR30537:SF1">
    <property type="entry name" value="HTH-TYPE TRANSCRIPTIONAL REGULATOR PGRR"/>
    <property type="match status" value="1"/>
</dbReference>
<reference evidence="7 8" key="1">
    <citation type="submission" date="2018-06" db="EMBL/GenBank/DDBJ databases">
        <authorList>
            <consortium name="Pathogen Informatics"/>
            <person name="Doyle S."/>
        </authorList>
    </citation>
    <scope>NUCLEOTIDE SEQUENCE [LARGE SCALE GENOMIC DNA]</scope>
    <source>
        <strain evidence="7 8">NCTC11842</strain>
    </source>
</reference>
<dbReference type="Gene3D" id="3.40.190.290">
    <property type="match status" value="1"/>
</dbReference>
<gene>
    <name evidence="7" type="primary">dmlR_15</name>
    <name evidence="6" type="ORF">IRZ65_11740</name>
    <name evidence="7" type="ORF">NCTC11842_05444</name>
</gene>
<accession>A0A2X2D5K8</accession>
<dbReference type="Proteomes" id="UP000626180">
    <property type="component" value="Unassembled WGS sequence"/>
</dbReference>
<dbReference type="PROSITE" id="PS50931">
    <property type="entry name" value="HTH_LYSR"/>
    <property type="match status" value="1"/>
</dbReference>
<proteinExistence type="inferred from homology"/>
<dbReference type="Gene3D" id="1.10.10.10">
    <property type="entry name" value="Winged helix-like DNA-binding domain superfamily/Winged helix DNA-binding domain"/>
    <property type="match status" value="1"/>
</dbReference>
<dbReference type="CDD" id="cd08474">
    <property type="entry name" value="PBP2_CrgA_like_5"/>
    <property type="match status" value="1"/>
</dbReference>
<dbReference type="SUPFAM" id="SSF46785">
    <property type="entry name" value="Winged helix' DNA-binding domain"/>
    <property type="match status" value="1"/>
</dbReference>
<organism evidence="7 8">
    <name type="scientific">Pseudomonas luteola</name>
    <dbReference type="NCBI Taxonomy" id="47886"/>
    <lineage>
        <taxon>Bacteria</taxon>
        <taxon>Pseudomonadati</taxon>
        <taxon>Pseudomonadota</taxon>
        <taxon>Gammaproteobacteria</taxon>
        <taxon>Pseudomonadales</taxon>
        <taxon>Pseudomonadaceae</taxon>
        <taxon>Pseudomonas</taxon>
    </lineage>
</organism>
<dbReference type="RefSeq" id="WP_010798985.1">
    <property type="nucleotide sequence ID" value="NZ_CP069263.1"/>
</dbReference>
<dbReference type="InterPro" id="IPR036388">
    <property type="entry name" value="WH-like_DNA-bd_sf"/>
</dbReference>
<keyword evidence="4" id="KW-0804">Transcription</keyword>
<dbReference type="GO" id="GO:0043565">
    <property type="term" value="F:sequence-specific DNA binding"/>
    <property type="evidence" value="ECO:0007669"/>
    <property type="project" value="TreeGrafter"/>
</dbReference>
<dbReference type="Pfam" id="PF00126">
    <property type="entry name" value="HTH_1"/>
    <property type="match status" value="1"/>
</dbReference>
<dbReference type="EMBL" id="JADMCD010000005">
    <property type="protein sequence ID" value="MBF8641355.1"/>
    <property type="molecule type" value="Genomic_DNA"/>
</dbReference>
<evidence type="ECO:0000259" key="5">
    <source>
        <dbReference type="PROSITE" id="PS50931"/>
    </source>
</evidence>
<evidence type="ECO:0000313" key="6">
    <source>
        <dbReference type="EMBL" id="MBF8641355.1"/>
    </source>
</evidence>
<evidence type="ECO:0000313" key="8">
    <source>
        <dbReference type="Proteomes" id="UP000250443"/>
    </source>
</evidence>
<dbReference type="EC" id="4.2.1.1" evidence="7"/>
<dbReference type="PANTHER" id="PTHR30537">
    <property type="entry name" value="HTH-TYPE TRANSCRIPTIONAL REGULATOR"/>
    <property type="match status" value="1"/>
</dbReference>
<dbReference type="InterPro" id="IPR036390">
    <property type="entry name" value="WH_DNA-bd_sf"/>
</dbReference>
<dbReference type="InterPro" id="IPR005119">
    <property type="entry name" value="LysR_subst-bd"/>
</dbReference>
<evidence type="ECO:0000256" key="1">
    <source>
        <dbReference type="ARBA" id="ARBA00009437"/>
    </source>
</evidence>
<dbReference type="GO" id="GO:0003700">
    <property type="term" value="F:DNA-binding transcription factor activity"/>
    <property type="evidence" value="ECO:0007669"/>
    <property type="project" value="InterPro"/>
</dbReference>
<dbReference type="FunFam" id="1.10.10.10:FF:000001">
    <property type="entry name" value="LysR family transcriptional regulator"/>
    <property type="match status" value="1"/>
</dbReference>
<dbReference type="AlphaFoldDB" id="A0A2X2D5K8"/>